<proteinExistence type="inferred from homology"/>
<accession>A0AAE0T0V7</accession>
<evidence type="ECO:0000256" key="13">
    <source>
        <dbReference type="SAM" id="Coils"/>
    </source>
</evidence>
<keyword evidence="10" id="KW-0206">Cytoskeleton</keyword>
<evidence type="ECO:0000256" key="8">
    <source>
        <dbReference type="ARBA" id="ARBA00023034"/>
    </source>
</evidence>
<keyword evidence="9 13" id="KW-0175">Coiled coil</keyword>
<dbReference type="InterPro" id="IPR043936">
    <property type="entry name" value="HOOK_N"/>
</dbReference>
<keyword evidence="7" id="KW-0653">Protein transport</keyword>
<evidence type="ECO:0000313" key="17">
    <source>
        <dbReference type="Proteomes" id="UP001195483"/>
    </source>
</evidence>
<sequence>MDREQLCDSLIEWLQTFNVDAPHTTKEDLSDGVAMAQVLHQIDPEYFNEAWMSKIKTDDVTNWRLKVINLKKILKGILEYNLEVLGIQIHDFQMPDVNAIGEHISATELGRLLQLILGCAVNCNEKQEYIQRIMAMEESVQHVVMTAIQELMTKEMTTGEGDSETGEQLRRTVEELNGALAAKEELMQRCHELDLQVTALLDEKQVVHMENERLLERLNQAENLDDPGTAGGKRFQMLQIQLEQLQEEVYKLEAGKDDFRIRYEVMFKECSDLKEKNAEMANLVEENRNLRDELDVSRHSSEQVAKYEAIIENYKKKMEELSDLRGQVKLLEEKNTKYMQEHLELEEELRKSNTVKQQLEVYKRQVHEVQNKLTEETKRADKAEFEAKRSTEKMATLQREKERVAAERDSLKEVNEELKCTQFMTVESNSENKDGPSLEMLSLPSVIREKLVRLEHENKMLKLRNEGNEEESSHVLQSILDDVKERKNELETELRLANQKILELEAQVEDLQENQKSSVSSSELVELNKKLKEQIKENQQKDILIQKGAESQLDLEHKLKTAESEKQGLQEQLHKKEDEMRSMEERYKKYLEKAKVVIKSLDANRNTGNFPEIQLLKSQIQEKERKIEQLEKELDKTKQEGKLITTAFTRLGMQLQRQGVEERLASSSGQSFLARQRQVHTRRPQAIPNTHTNASSDFLDY</sequence>
<gene>
    <name evidence="16" type="ORF">CHS0354_027635</name>
</gene>
<comment type="subcellular location">
    <subcellularLocation>
        <location evidence="1">Cytoplasm</location>
        <location evidence="1">Cytoskeleton</location>
    </subcellularLocation>
    <subcellularLocation>
        <location evidence="2">Golgi apparatus</location>
    </subcellularLocation>
</comment>
<evidence type="ECO:0000256" key="11">
    <source>
        <dbReference type="ARBA" id="ARBA00059999"/>
    </source>
</evidence>
<dbReference type="Proteomes" id="UP001195483">
    <property type="component" value="Unassembled WGS sequence"/>
</dbReference>
<evidence type="ECO:0000256" key="1">
    <source>
        <dbReference type="ARBA" id="ARBA00004245"/>
    </source>
</evidence>
<evidence type="ECO:0000256" key="4">
    <source>
        <dbReference type="ARBA" id="ARBA00022448"/>
    </source>
</evidence>
<dbReference type="FunFam" id="1.10.418.10:FF:000215">
    <property type="entry name" value="Protein Hook homolog 3"/>
    <property type="match status" value="1"/>
</dbReference>
<evidence type="ECO:0000256" key="6">
    <source>
        <dbReference type="ARBA" id="ARBA00022701"/>
    </source>
</evidence>
<evidence type="ECO:0000256" key="2">
    <source>
        <dbReference type="ARBA" id="ARBA00004555"/>
    </source>
</evidence>
<dbReference type="GO" id="GO:0005874">
    <property type="term" value="C:microtubule"/>
    <property type="evidence" value="ECO:0007669"/>
    <property type="project" value="UniProtKB-KW"/>
</dbReference>
<dbReference type="GO" id="GO:0015031">
    <property type="term" value="P:protein transport"/>
    <property type="evidence" value="ECO:0007669"/>
    <property type="project" value="UniProtKB-KW"/>
</dbReference>
<evidence type="ECO:0000256" key="12">
    <source>
        <dbReference type="ARBA" id="ARBA00069408"/>
    </source>
</evidence>
<keyword evidence="6" id="KW-0493">Microtubule</keyword>
<dbReference type="Pfam" id="PF05622">
    <property type="entry name" value="HOOK"/>
    <property type="match status" value="1"/>
</dbReference>
<evidence type="ECO:0000256" key="14">
    <source>
        <dbReference type="SAM" id="MobiDB-lite"/>
    </source>
</evidence>
<comment type="similarity">
    <text evidence="3">Belongs to the hook family.</text>
</comment>
<evidence type="ECO:0000259" key="15">
    <source>
        <dbReference type="PROSITE" id="PS50021"/>
    </source>
</evidence>
<feature type="coiled-coil region" evidence="13">
    <location>
        <begin position="166"/>
        <end position="421"/>
    </location>
</feature>
<dbReference type="GO" id="GO:0005813">
    <property type="term" value="C:centrosome"/>
    <property type="evidence" value="ECO:0007669"/>
    <property type="project" value="TreeGrafter"/>
</dbReference>
<dbReference type="PANTHER" id="PTHR18947">
    <property type="entry name" value="HOOK PROTEINS"/>
    <property type="match status" value="1"/>
</dbReference>
<dbReference type="Pfam" id="PF19047">
    <property type="entry name" value="HOOK_N"/>
    <property type="match status" value="1"/>
</dbReference>
<feature type="domain" description="Calponin-homology (CH)" evidence="15">
    <location>
        <begin position="4"/>
        <end position="120"/>
    </location>
</feature>
<dbReference type="PANTHER" id="PTHR18947:SF39">
    <property type="entry name" value="PROTEIN HOOK"/>
    <property type="match status" value="1"/>
</dbReference>
<dbReference type="PROSITE" id="PS50021">
    <property type="entry name" value="CH"/>
    <property type="match status" value="1"/>
</dbReference>
<evidence type="ECO:0000256" key="10">
    <source>
        <dbReference type="ARBA" id="ARBA00023212"/>
    </source>
</evidence>
<dbReference type="InterPro" id="IPR008636">
    <property type="entry name" value="Hook_C"/>
</dbReference>
<dbReference type="EMBL" id="JAEAOA010001671">
    <property type="protein sequence ID" value="KAK3601488.1"/>
    <property type="molecule type" value="Genomic_DNA"/>
</dbReference>
<organism evidence="16 17">
    <name type="scientific">Potamilus streckersoni</name>
    <dbReference type="NCBI Taxonomy" id="2493646"/>
    <lineage>
        <taxon>Eukaryota</taxon>
        <taxon>Metazoa</taxon>
        <taxon>Spiralia</taxon>
        <taxon>Lophotrochozoa</taxon>
        <taxon>Mollusca</taxon>
        <taxon>Bivalvia</taxon>
        <taxon>Autobranchia</taxon>
        <taxon>Heteroconchia</taxon>
        <taxon>Palaeoheterodonta</taxon>
        <taxon>Unionida</taxon>
        <taxon>Unionoidea</taxon>
        <taxon>Unionidae</taxon>
        <taxon>Ambleminae</taxon>
        <taxon>Lampsilini</taxon>
        <taxon>Potamilus</taxon>
    </lineage>
</organism>
<dbReference type="Gene3D" id="1.10.418.10">
    <property type="entry name" value="Calponin-like domain"/>
    <property type="match status" value="1"/>
</dbReference>
<evidence type="ECO:0000256" key="7">
    <source>
        <dbReference type="ARBA" id="ARBA00022927"/>
    </source>
</evidence>
<comment type="caution">
    <text evidence="16">The sequence shown here is derived from an EMBL/GenBank/DDBJ whole genome shotgun (WGS) entry which is preliminary data.</text>
</comment>
<reference evidence="16" key="3">
    <citation type="submission" date="2023-05" db="EMBL/GenBank/DDBJ databases">
        <authorList>
            <person name="Smith C.H."/>
        </authorList>
    </citation>
    <scope>NUCLEOTIDE SEQUENCE</scope>
    <source>
        <strain evidence="16">CHS0354</strain>
        <tissue evidence="16">Mantle</tissue>
    </source>
</reference>
<evidence type="ECO:0000256" key="5">
    <source>
        <dbReference type="ARBA" id="ARBA00022490"/>
    </source>
</evidence>
<reference evidence="16" key="2">
    <citation type="journal article" date="2021" name="Genome Biol. Evol.">
        <title>Developing a high-quality reference genome for a parasitic bivalve with doubly uniparental inheritance (Bivalvia: Unionida).</title>
        <authorList>
            <person name="Smith C.H."/>
        </authorList>
    </citation>
    <scope>NUCLEOTIDE SEQUENCE</scope>
    <source>
        <strain evidence="16">CHS0354</strain>
        <tissue evidence="16">Mantle</tissue>
    </source>
</reference>
<dbReference type="GO" id="GO:0031122">
    <property type="term" value="P:cytoplasmic microtubule organization"/>
    <property type="evidence" value="ECO:0007669"/>
    <property type="project" value="InterPro"/>
</dbReference>
<dbReference type="GO" id="GO:0051959">
    <property type="term" value="F:dynein light intermediate chain binding"/>
    <property type="evidence" value="ECO:0007669"/>
    <property type="project" value="TreeGrafter"/>
</dbReference>
<dbReference type="GO" id="GO:0005794">
    <property type="term" value="C:Golgi apparatus"/>
    <property type="evidence" value="ECO:0007669"/>
    <property type="project" value="UniProtKB-SubCell"/>
</dbReference>
<dbReference type="SUPFAM" id="SSF116907">
    <property type="entry name" value="Hook domain"/>
    <property type="match status" value="1"/>
</dbReference>
<dbReference type="GO" id="GO:0030705">
    <property type="term" value="P:cytoskeleton-dependent intracellular transport"/>
    <property type="evidence" value="ECO:0007669"/>
    <property type="project" value="InterPro"/>
</dbReference>
<evidence type="ECO:0000256" key="3">
    <source>
        <dbReference type="ARBA" id="ARBA00006946"/>
    </source>
</evidence>
<keyword evidence="17" id="KW-1185">Reference proteome</keyword>
<dbReference type="AlphaFoldDB" id="A0AAE0T0V7"/>
<dbReference type="CDD" id="cd22222">
    <property type="entry name" value="HkD_Hook"/>
    <property type="match status" value="1"/>
</dbReference>
<dbReference type="InterPro" id="IPR036872">
    <property type="entry name" value="CH_dom_sf"/>
</dbReference>
<keyword evidence="8" id="KW-0333">Golgi apparatus</keyword>
<evidence type="ECO:0000256" key="9">
    <source>
        <dbReference type="ARBA" id="ARBA00023054"/>
    </source>
</evidence>
<feature type="compositionally biased region" description="Polar residues" evidence="14">
    <location>
        <begin position="687"/>
        <end position="701"/>
    </location>
</feature>
<protein>
    <recommendedName>
        <fullName evidence="12">Protein Hook homolog 3</fullName>
    </recommendedName>
</protein>
<reference evidence="16" key="1">
    <citation type="journal article" date="2021" name="Genome Biol. Evol.">
        <title>A High-Quality Reference Genome for a Parasitic Bivalve with Doubly Uniparental Inheritance (Bivalvia: Unionida).</title>
        <authorList>
            <person name="Smith C.H."/>
        </authorList>
    </citation>
    <scope>NUCLEOTIDE SEQUENCE</scope>
    <source>
        <strain evidence="16">CHS0354</strain>
    </source>
</reference>
<keyword evidence="5" id="KW-0963">Cytoplasm</keyword>
<feature type="coiled-coil region" evidence="13">
    <location>
        <begin position="451"/>
        <end position="647"/>
    </location>
</feature>
<comment type="function">
    <text evidence="11">Acts as an adapter protein linking the dynein motor complex to various cargos and converts dynein from a non-processive to a highly processive motor in the presence of dynactin. Facilitates the interaction between dynein and dynactin and activates dynein processivity (the ability to move along a microtubule for a long distance without falling off the track). Predominantly recruits 2 dyneins, which increases both the force and speed of the microtubule motor. Component of the FTS/Hook/FHIP complex (FHF complex). The FHF complex may function to promote vesicle trafficking and/or fusion via the homotypic vesicular protein sorting complex (the HOPS complex). May regulate clearance of endocytosed receptors such as MSR1. Participates in defining the architecture and localization of the Golgi complex. FHF complex promotes the distribution of AP-4 complex to the perinuclear area of the cell.</text>
</comment>
<name>A0AAE0T0V7_9BIVA</name>
<keyword evidence="4" id="KW-0813">Transport</keyword>
<dbReference type="GO" id="GO:0008017">
    <property type="term" value="F:microtubule binding"/>
    <property type="evidence" value="ECO:0007669"/>
    <property type="project" value="InterPro"/>
</dbReference>
<evidence type="ECO:0000313" key="16">
    <source>
        <dbReference type="EMBL" id="KAK3601488.1"/>
    </source>
</evidence>
<feature type="region of interest" description="Disordered" evidence="14">
    <location>
        <begin position="664"/>
        <end position="701"/>
    </location>
</feature>
<dbReference type="InterPro" id="IPR001715">
    <property type="entry name" value="CH_dom"/>
</dbReference>